<dbReference type="InterPro" id="IPR055259">
    <property type="entry name" value="YkvP/CgeB_Glyco_trans-like"/>
</dbReference>
<dbReference type="SUPFAM" id="SSF53756">
    <property type="entry name" value="UDP-Glycosyltransferase/glycogen phosphorylase"/>
    <property type="match status" value="1"/>
</dbReference>
<evidence type="ECO:0000259" key="1">
    <source>
        <dbReference type="Pfam" id="PF13524"/>
    </source>
</evidence>
<name>A0A0F9FHD4_9ZZZZ</name>
<dbReference type="EMBL" id="LAZR01023631">
    <property type="protein sequence ID" value="KKL77856.1"/>
    <property type="molecule type" value="Genomic_DNA"/>
</dbReference>
<accession>A0A0F9FHD4</accession>
<reference evidence="2" key="1">
    <citation type="journal article" date="2015" name="Nature">
        <title>Complex archaea that bridge the gap between prokaryotes and eukaryotes.</title>
        <authorList>
            <person name="Spang A."/>
            <person name="Saw J.H."/>
            <person name="Jorgensen S.L."/>
            <person name="Zaremba-Niedzwiedzka K."/>
            <person name="Martijn J."/>
            <person name="Lind A.E."/>
            <person name="van Eijk R."/>
            <person name="Schleper C."/>
            <person name="Guy L."/>
            <person name="Ettema T.J."/>
        </authorList>
    </citation>
    <scope>NUCLEOTIDE SEQUENCE</scope>
</reference>
<sequence>VGSGGFLLTQEIVGLEDLLIPGKHCVTYSPTDYHDFTEKIDFFLKNARQREEIAANGRQHVLENFNIDKITAGFIDEIKKRM</sequence>
<gene>
    <name evidence="2" type="ORF">LCGC14_2030740</name>
</gene>
<feature type="domain" description="Spore protein YkvP/CgeB glycosyl transferase-like" evidence="1">
    <location>
        <begin position="2"/>
        <end position="70"/>
    </location>
</feature>
<dbReference type="Gene3D" id="3.40.50.2000">
    <property type="entry name" value="Glycogen Phosphorylase B"/>
    <property type="match status" value="1"/>
</dbReference>
<dbReference type="AlphaFoldDB" id="A0A0F9FHD4"/>
<dbReference type="Pfam" id="PF13524">
    <property type="entry name" value="Glyco_trans_1_2"/>
    <property type="match status" value="1"/>
</dbReference>
<evidence type="ECO:0000313" key="2">
    <source>
        <dbReference type="EMBL" id="KKL77856.1"/>
    </source>
</evidence>
<proteinExistence type="predicted"/>
<protein>
    <recommendedName>
        <fullName evidence="1">Spore protein YkvP/CgeB glycosyl transferase-like domain-containing protein</fullName>
    </recommendedName>
</protein>
<comment type="caution">
    <text evidence="2">The sequence shown here is derived from an EMBL/GenBank/DDBJ whole genome shotgun (WGS) entry which is preliminary data.</text>
</comment>
<feature type="non-terminal residue" evidence="2">
    <location>
        <position position="1"/>
    </location>
</feature>
<organism evidence="2">
    <name type="scientific">marine sediment metagenome</name>
    <dbReference type="NCBI Taxonomy" id="412755"/>
    <lineage>
        <taxon>unclassified sequences</taxon>
        <taxon>metagenomes</taxon>
        <taxon>ecological metagenomes</taxon>
    </lineage>
</organism>